<evidence type="ECO:0000259" key="5">
    <source>
        <dbReference type="Pfam" id="PF23414"/>
    </source>
</evidence>
<dbReference type="PANTHER" id="PTHR22847:SF637">
    <property type="entry name" value="WD REPEAT DOMAIN 5B"/>
    <property type="match status" value="1"/>
</dbReference>
<name>K9WGI7_9CYAN</name>
<feature type="repeat" description="WD" evidence="3">
    <location>
        <begin position="955"/>
        <end position="996"/>
    </location>
</feature>
<dbReference type="InterPro" id="IPR019775">
    <property type="entry name" value="WD40_repeat_CS"/>
</dbReference>
<dbReference type="Pfam" id="PF26355">
    <property type="entry name" value="HTH_VMAP-M9"/>
    <property type="match status" value="1"/>
</dbReference>
<feature type="repeat" description="WD" evidence="3">
    <location>
        <begin position="661"/>
        <end position="702"/>
    </location>
</feature>
<feature type="repeat" description="WD" evidence="3">
    <location>
        <begin position="619"/>
        <end position="660"/>
    </location>
</feature>
<feature type="repeat" description="WD" evidence="3">
    <location>
        <begin position="829"/>
        <end position="870"/>
    </location>
</feature>
<feature type="repeat" description="WD" evidence="3">
    <location>
        <begin position="997"/>
        <end position="1038"/>
    </location>
</feature>
<dbReference type="eggNOG" id="COG3903">
    <property type="taxonomic scope" value="Bacteria"/>
</dbReference>
<reference evidence="7 8" key="1">
    <citation type="submission" date="2012-06" db="EMBL/GenBank/DDBJ databases">
        <title>Finished chromosome of genome of Microcoleus sp. PCC 7113.</title>
        <authorList>
            <consortium name="US DOE Joint Genome Institute"/>
            <person name="Gugger M."/>
            <person name="Coursin T."/>
            <person name="Rippka R."/>
            <person name="Tandeau De Marsac N."/>
            <person name="Huntemann M."/>
            <person name="Wei C.-L."/>
            <person name="Han J."/>
            <person name="Detter J.C."/>
            <person name="Han C."/>
            <person name="Tapia R."/>
            <person name="Chen A."/>
            <person name="Kyrpides N."/>
            <person name="Mavromatis K."/>
            <person name="Markowitz V."/>
            <person name="Szeto E."/>
            <person name="Ivanova N."/>
            <person name="Pagani I."/>
            <person name="Pati A."/>
            <person name="Goodwin L."/>
            <person name="Nordberg H.P."/>
            <person name="Cantor M.N."/>
            <person name="Hua S.X."/>
            <person name="Woyke T."/>
            <person name="Kerfeld C.A."/>
        </authorList>
    </citation>
    <scope>NUCLEOTIDE SEQUENCE [LARGE SCALE GENOMIC DNA]</scope>
    <source>
        <strain evidence="7 8">PCC 7113</strain>
    </source>
</reference>
<dbReference type="KEGG" id="mic:Mic7113_2824"/>
<feature type="domain" description="NB-ARC" evidence="4">
    <location>
        <begin position="138"/>
        <end position="234"/>
    </location>
</feature>
<feature type="repeat" description="WD" evidence="3">
    <location>
        <begin position="913"/>
        <end position="954"/>
    </location>
</feature>
<dbReference type="InterPro" id="IPR027417">
    <property type="entry name" value="P-loop_NTPase"/>
</dbReference>
<dbReference type="PRINTS" id="PR00320">
    <property type="entry name" value="GPROTEINBRPT"/>
</dbReference>
<dbReference type="SUPFAM" id="SSF52540">
    <property type="entry name" value="P-loop containing nucleoside triphosphate hydrolases"/>
    <property type="match status" value="1"/>
</dbReference>
<dbReference type="InterPro" id="IPR001680">
    <property type="entry name" value="WD40_rpt"/>
</dbReference>
<evidence type="ECO:0000256" key="2">
    <source>
        <dbReference type="ARBA" id="ARBA00022737"/>
    </source>
</evidence>
<feature type="repeat" description="WD" evidence="3">
    <location>
        <begin position="745"/>
        <end position="786"/>
    </location>
</feature>
<dbReference type="STRING" id="1173027.Mic7113_2824"/>
<dbReference type="PROSITE" id="PS50294">
    <property type="entry name" value="WD_REPEATS_REGION"/>
    <property type="match status" value="13"/>
</dbReference>
<evidence type="ECO:0000256" key="1">
    <source>
        <dbReference type="ARBA" id="ARBA00022574"/>
    </source>
</evidence>
<dbReference type="AlphaFoldDB" id="K9WGI7"/>
<dbReference type="CDD" id="cd00200">
    <property type="entry name" value="WD40"/>
    <property type="match status" value="3"/>
</dbReference>
<dbReference type="InterPro" id="IPR015943">
    <property type="entry name" value="WD40/YVTN_repeat-like_dom_sf"/>
</dbReference>
<dbReference type="PANTHER" id="PTHR22847">
    <property type="entry name" value="WD40 REPEAT PROTEIN"/>
    <property type="match status" value="1"/>
</dbReference>
<feature type="domain" description="EML-like second beta-propeller" evidence="5">
    <location>
        <begin position="836"/>
        <end position="997"/>
    </location>
</feature>
<proteinExistence type="predicted"/>
<dbReference type="Gene3D" id="2.130.10.10">
    <property type="entry name" value="YVTN repeat-like/Quinoprotein amine dehydrogenase"/>
    <property type="match status" value="7"/>
</dbReference>
<keyword evidence="8" id="KW-1185">Reference proteome</keyword>
<sequence>MTFLIATAQNQYATMTLEEALELVEKALDKGCLNKVQELVFRESWQGQSYEDIAKASSYDPGYVKDVGSKLWQSLSLALGEKVTKHSVQKVLQRAAKQRNQQLEQSLPCDPATITQQDWGEAIDVSVFYGRNHELALLEQWLLCDRCRLVAILGMGGMGKTALSVKLGEQVQHQFEFLFWRSLSSAPPFEELATELVQFLSNQQELQLPETLEGKTARLLHYLRSSRCLLILDNFESVLQGGSQTGQYLKDYEGYGHLLKSIGEVRHQSSVILTSREKPKEIGFLEGVTLPVRSLQLQGLTPVEGQPIFTDKGCFSSDRQEWLEIFEHYAGNPLALKMVASGVQELFDGDVEELLPYIRQGKVGFADINELLERQFDRLSEAEQQVMNWLAVNREPVSLPELETDVVSEVITKQLLGALRSLTQRSLVERTEKRWSLQPVVMEYATTRFITAACEDIIDQLQEFLKDYALIKAQSKDYIRQTQIRLILQPVIDTLLLSLGSYNKIQQQLKVIASQLRVEAPLQPGYVGGNILNLLVQMPIDLSGYDFSYLTICQAYLQDVSLYDVNFSHCHFSKSVFAQSFGGVLAIAFSPDGQLFATGNANFEIHLWRVSDRQRLLTLQGHTGWVRKVAFSPDGQTLVSSSEDGTIKLWNLPSGEYQSTLCESTDSVYGVTFSPDGQLLANGSKDCMIRIWDAVNGNCLQVLQGHTGAILCVHFSPDGKYLASCGFDNTIRIWDWETRECLQTITAHKNWVGSVQFSPDGERLVSASCDRTIRIWRLADGKCLCVLKGHSQWIWKAFWSPDGRQVASCSEDQTIRIWDVETRTCLHTLQGHSSRVWGISFSPNGQTLASCSEDQTIRLWQVSNGHCIANIQGYTNWVKTVAFSPNSQAISTGHKDRTLRVWDANSGTCLREIKAHTRGLPAVAFHPNGEILASGSEDTTIKIWSLVDSSCIHVLKEHRNEVWSLSFSPDGTTLASSSFDHTIKLWDVSTGKCLQTLEGHRDRVGAVSYNPQGTILASGSEDNTIKLWDIHRGECIQTLKEHSARVGAIAFNPDSQLLASASSDQTLKIWDVTAGKCIRTLEGHTGWVMSVAFYPDGRKIASGSCDQTIKIWDIFEGICLNTLKGHTNWIWTVAMSPDGLKLASASEDETIRIWSTQTQTSLATLRARRPYEGMRLEGATGLTPAQRTMLTVLGAVEEF</sequence>
<feature type="repeat" description="WD" evidence="3">
    <location>
        <begin position="1039"/>
        <end position="1080"/>
    </location>
</feature>
<dbReference type="Pfam" id="PF25168">
    <property type="entry name" value="Beta-prop_WDR36-Utp21_2nd"/>
    <property type="match status" value="1"/>
</dbReference>
<dbReference type="PROSITE" id="PS50082">
    <property type="entry name" value="WD_REPEATS_2"/>
    <property type="match status" value="14"/>
</dbReference>
<dbReference type="Gene3D" id="3.40.50.300">
    <property type="entry name" value="P-loop containing nucleotide triphosphate hydrolases"/>
    <property type="match status" value="1"/>
</dbReference>
<dbReference type="Pfam" id="PF23414">
    <property type="entry name" value="Beta-prop_EML_2"/>
    <property type="match status" value="1"/>
</dbReference>
<feature type="repeat" description="WD" evidence="3">
    <location>
        <begin position="577"/>
        <end position="618"/>
    </location>
</feature>
<dbReference type="eggNOG" id="COG2319">
    <property type="taxonomic scope" value="Bacteria"/>
</dbReference>
<dbReference type="PATRIC" id="fig|1173027.3.peg.3104"/>
<dbReference type="InterPro" id="IPR055442">
    <property type="entry name" value="Beta-prop_EML-like_2nd"/>
</dbReference>
<evidence type="ECO:0000313" key="8">
    <source>
        <dbReference type="Proteomes" id="UP000010471"/>
    </source>
</evidence>
<dbReference type="EMBL" id="CP003630">
    <property type="protein sequence ID" value="AFZ18607.1"/>
    <property type="molecule type" value="Genomic_DNA"/>
</dbReference>
<dbReference type="SUPFAM" id="SSF50978">
    <property type="entry name" value="WD40 repeat-like"/>
    <property type="match status" value="2"/>
</dbReference>
<dbReference type="PROSITE" id="PS00678">
    <property type="entry name" value="WD_REPEATS_1"/>
    <property type="match status" value="7"/>
</dbReference>
<dbReference type="Pfam" id="PF00400">
    <property type="entry name" value="WD40"/>
    <property type="match status" value="6"/>
</dbReference>
<protein>
    <submittedName>
        <fullName evidence="7">WD40 repeat-containing protein</fullName>
    </submittedName>
</protein>
<dbReference type="InterPro" id="IPR036322">
    <property type="entry name" value="WD40_repeat_dom_sf"/>
</dbReference>
<evidence type="ECO:0000256" key="3">
    <source>
        <dbReference type="PROSITE-ProRule" id="PRU00221"/>
    </source>
</evidence>
<evidence type="ECO:0000259" key="6">
    <source>
        <dbReference type="Pfam" id="PF26355"/>
    </source>
</evidence>
<feature type="domain" description="vWA-MoxR associated protein N-terminal HTH" evidence="6">
    <location>
        <begin position="15"/>
        <end position="94"/>
    </location>
</feature>
<organism evidence="7 8">
    <name type="scientific">Allocoleopsis franciscana PCC 7113</name>
    <dbReference type="NCBI Taxonomy" id="1173027"/>
    <lineage>
        <taxon>Bacteria</taxon>
        <taxon>Bacillati</taxon>
        <taxon>Cyanobacteriota</taxon>
        <taxon>Cyanophyceae</taxon>
        <taxon>Coleofasciculales</taxon>
        <taxon>Coleofasciculaceae</taxon>
        <taxon>Allocoleopsis</taxon>
        <taxon>Allocoleopsis franciscana</taxon>
    </lineage>
</organism>
<feature type="repeat" description="WD" evidence="3">
    <location>
        <begin position="787"/>
        <end position="828"/>
    </location>
</feature>
<feature type="repeat" description="WD" evidence="3">
    <location>
        <begin position="1123"/>
        <end position="1164"/>
    </location>
</feature>
<feature type="repeat" description="WD" evidence="3">
    <location>
        <begin position="1081"/>
        <end position="1122"/>
    </location>
</feature>
<dbReference type="GO" id="GO:0043531">
    <property type="term" value="F:ADP binding"/>
    <property type="evidence" value="ECO:0007669"/>
    <property type="project" value="InterPro"/>
</dbReference>
<dbReference type="SMART" id="SM00320">
    <property type="entry name" value="WD40"/>
    <property type="match status" value="14"/>
</dbReference>
<dbReference type="InterPro" id="IPR020472">
    <property type="entry name" value="WD40_PAC1"/>
</dbReference>
<dbReference type="InterPro" id="IPR058651">
    <property type="entry name" value="HTH_VMAP-M9"/>
</dbReference>
<dbReference type="PRINTS" id="PR00364">
    <property type="entry name" value="DISEASERSIST"/>
</dbReference>
<keyword evidence="1 3" id="KW-0853">WD repeat</keyword>
<dbReference type="Proteomes" id="UP000010471">
    <property type="component" value="Chromosome"/>
</dbReference>
<keyword evidence="2" id="KW-0677">Repeat</keyword>
<evidence type="ECO:0000313" key="7">
    <source>
        <dbReference type="EMBL" id="AFZ18607.1"/>
    </source>
</evidence>
<evidence type="ECO:0000259" key="4">
    <source>
        <dbReference type="Pfam" id="PF00931"/>
    </source>
</evidence>
<accession>K9WGI7</accession>
<feature type="repeat" description="WD" evidence="3">
    <location>
        <begin position="871"/>
        <end position="912"/>
    </location>
</feature>
<dbReference type="Pfam" id="PF00931">
    <property type="entry name" value="NB-ARC"/>
    <property type="match status" value="1"/>
</dbReference>
<feature type="repeat" description="WD" evidence="3">
    <location>
        <begin position="703"/>
        <end position="744"/>
    </location>
</feature>
<dbReference type="HOGENOM" id="CLU_005071_2_0_3"/>
<dbReference type="InterPro" id="IPR002182">
    <property type="entry name" value="NB-ARC"/>
</dbReference>
<gene>
    <name evidence="7" type="ORF">Mic7113_2824</name>
</gene>